<dbReference type="InterPro" id="IPR012442">
    <property type="entry name" value="DUF1645_plant"/>
</dbReference>
<feature type="compositionally biased region" description="Polar residues" evidence="1">
    <location>
        <begin position="288"/>
        <end position="302"/>
    </location>
</feature>
<dbReference type="PANTHER" id="PTHR33095:SF14">
    <property type="entry name" value="AR781"/>
    <property type="match status" value="1"/>
</dbReference>
<reference evidence="3" key="1">
    <citation type="journal article" date="2016" name="Nat. Biotechnol.">
        <title>Sequencing wild and cultivated cassava and related species reveals extensive interspecific hybridization and genetic diversity.</title>
        <authorList>
            <person name="Bredeson J.V."/>
            <person name="Lyons J.B."/>
            <person name="Prochnik S.E."/>
            <person name="Wu G.A."/>
            <person name="Ha C.M."/>
            <person name="Edsinger-Gonzales E."/>
            <person name="Grimwood J."/>
            <person name="Schmutz J."/>
            <person name="Rabbi I.Y."/>
            <person name="Egesi C."/>
            <person name="Nauluvula P."/>
            <person name="Lebot V."/>
            <person name="Ndunguru J."/>
            <person name="Mkamilo G."/>
            <person name="Bart R.S."/>
            <person name="Setter T.L."/>
            <person name="Gleadow R.M."/>
            <person name="Kulakow P."/>
            <person name="Ferguson M.E."/>
            <person name="Rounsley S."/>
            <person name="Rokhsar D.S."/>
        </authorList>
    </citation>
    <scope>NUCLEOTIDE SEQUENCE [LARGE SCALE GENOMIC DNA]</scope>
    <source>
        <strain evidence="3">cv. AM560-2</strain>
    </source>
</reference>
<name>A0A2C9U096_MANES</name>
<feature type="compositionally biased region" description="Low complexity" evidence="1">
    <location>
        <begin position="187"/>
        <end position="201"/>
    </location>
</feature>
<dbReference type="OrthoDB" id="667051at2759"/>
<dbReference type="OMA" id="SEGHNRD"/>
<dbReference type="AlphaFoldDB" id="A0A2C9U096"/>
<feature type="compositionally biased region" description="Basic and acidic residues" evidence="1">
    <location>
        <begin position="213"/>
        <end position="222"/>
    </location>
</feature>
<dbReference type="PANTHER" id="PTHR33095">
    <property type="entry name" value="OS07G0619500 PROTEIN"/>
    <property type="match status" value="1"/>
</dbReference>
<gene>
    <name evidence="2" type="ORF">MANES_18G034400v8</name>
</gene>
<sequence length="354" mass="39284">MLKVEVAVPPPAMDFDFNDARPMPFLSTPSTPKRLGDCSLSAPSSPSRVAEFYRRFDDFAWDANSTPLSPMAAAAHSSSGGDDFAFDFRSELEENSLSAAELFDGGKIRPLKPPPRLQMEERSPLLSPRSPRSPIAQGKKMIREVFSPRKKKDSDPFAIAAENTRKRAEKDGGKRTETDRGRDRGPAFASSSSRRATRSLSPYRVSDYPWEEEERRLRETTKHSAPSNSKASLSSNSSSSSSTKSSSRKWRLRDFLLFRSASEGRAADKDPLRTKYPAFFRKPDDAKNTSFRSTDSSGSVSATRRKGPVSAHELHYTTNKAASEDLKKKTFLPYKQGILGRLAFNPNGFGSPAR</sequence>
<feature type="compositionally biased region" description="Low complexity" evidence="1">
    <location>
        <begin position="224"/>
        <end position="245"/>
    </location>
</feature>
<feature type="compositionally biased region" description="Basic and acidic residues" evidence="1">
    <location>
        <begin position="141"/>
        <end position="155"/>
    </location>
</feature>
<accession>A0A2C9U096</accession>
<organism evidence="2 3">
    <name type="scientific">Manihot esculenta</name>
    <name type="common">Cassava</name>
    <name type="synonym">Jatropha manihot</name>
    <dbReference type="NCBI Taxonomy" id="3983"/>
    <lineage>
        <taxon>Eukaryota</taxon>
        <taxon>Viridiplantae</taxon>
        <taxon>Streptophyta</taxon>
        <taxon>Embryophyta</taxon>
        <taxon>Tracheophyta</taxon>
        <taxon>Spermatophyta</taxon>
        <taxon>Magnoliopsida</taxon>
        <taxon>eudicotyledons</taxon>
        <taxon>Gunneridae</taxon>
        <taxon>Pentapetalae</taxon>
        <taxon>rosids</taxon>
        <taxon>fabids</taxon>
        <taxon>Malpighiales</taxon>
        <taxon>Euphorbiaceae</taxon>
        <taxon>Crotonoideae</taxon>
        <taxon>Manihoteae</taxon>
        <taxon>Manihot</taxon>
    </lineage>
</organism>
<evidence type="ECO:0000313" key="3">
    <source>
        <dbReference type="Proteomes" id="UP000091857"/>
    </source>
</evidence>
<keyword evidence="3" id="KW-1185">Reference proteome</keyword>
<evidence type="ECO:0000313" key="2">
    <source>
        <dbReference type="EMBL" id="OAY22889.1"/>
    </source>
</evidence>
<feature type="compositionally biased region" description="Low complexity" evidence="1">
    <location>
        <begin position="124"/>
        <end position="134"/>
    </location>
</feature>
<feature type="region of interest" description="Disordered" evidence="1">
    <location>
        <begin position="279"/>
        <end position="313"/>
    </location>
</feature>
<dbReference type="Proteomes" id="UP000091857">
    <property type="component" value="Chromosome 18"/>
</dbReference>
<proteinExistence type="predicted"/>
<comment type="caution">
    <text evidence="2">The sequence shown here is derived from an EMBL/GenBank/DDBJ whole genome shotgun (WGS) entry which is preliminary data.</text>
</comment>
<protein>
    <submittedName>
        <fullName evidence="2">Uncharacterized protein</fullName>
    </submittedName>
</protein>
<evidence type="ECO:0000256" key="1">
    <source>
        <dbReference type="SAM" id="MobiDB-lite"/>
    </source>
</evidence>
<feature type="region of interest" description="Disordered" evidence="1">
    <location>
        <begin position="99"/>
        <end position="249"/>
    </location>
</feature>
<feature type="compositionally biased region" description="Basic and acidic residues" evidence="1">
    <location>
        <begin position="163"/>
        <end position="185"/>
    </location>
</feature>
<dbReference type="Pfam" id="PF07816">
    <property type="entry name" value="DUF1645"/>
    <property type="match status" value="1"/>
</dbReference>
<dbReference type="STRING" id="3983.A0A2C9U096"/>
<dbReference type="EMBL" id="CM004404">
    <property type="protein sequence ID" value="OAY22889.1"/>
    <property type="molecule type" value="Genomic_DNA"/>
</dbReference>
<dbReference type="Gramene" id="Manes.18G034400.2.v8.1">
    <property type="protein sequence ID" value="Manes.18G034400.2.v8.1.CDS.1"/>
    <property type="gene ID" value="Manes.18G034400.v8.1"/>
</dbReference>